<dbReference type="CDD" id="cd00761">
    <property type="entry name" value="Glyco_tranf_GTA_type"/>
    <property type="match status" value="1"/>
</dbReference>
<dbReference type="RefSeq" id="WP_085051268.1">
    <property type="nucleotide sequence ID" value="NZ_LNQR01000028.1"/>
</dbReference>
<dbReference type="Gene3D" id="3.90.550.10">
    <property type="entry name" value="Spore Coat Polysaccharide Biosynthesis Protein SpsA, Chain A"/>
    <property type="match status" value="1"/>
</dbReference>
<evidence type="ECO:0000313" key="1">
    <source>
        <dbReference type="EMBL" id="KWT91840.1"/>
    </source>
</evidence>
<dbReference type="EMBL" id="LNQR01000028">
    <property type="protein sequence ID" value="KWT91840.1"/>
    <property type="molecule type" value="Genomic_DNA"/>
</dbReference>
<dbReference type="Gene3D" id="3.40.50.12580">
    <property type="match status" value="1"/>
</dbReference>
<proteinExistence type="predicted"/>
<gene>
    <name evidence="1" type="ORF">ASN18_0742</name>
</gene>
<dbReference type="SUPFAM" id="SSF53448">
    <property type="entry name" value="Nucleotide-diphospho-sugar transferases"/>
    <property type="match status" value="1"/>
</dbReference>
<accession>A0ABR5SHX3</accession>
<protein>
    <submittedName>
        <fullName evidence="1">Glycosyltransferase</fullName>
    </submittedName>
</protein>
<name>A0ABR5SHX3_9BACT</name>
<organism evidence="1 2">
    <name type="scientific">Candidatus Magnetominusculus xianensis</name>
    <dbReference type="NCBI Taxonomy" id="1748249"/>
    <lineage>
        <taxon>Bacteria</taxon>
        <taxon>Pseudomonadati</taxon>
        <taxon>Nitrospirota</taxon>
        <taxon>Nitrospiria</taxon>
        <taxon>Nitrospirales</taxon>
        <taxon>Nitrospiraceae</taxon>
        <taxon>Candidatus Magnetominusculus</taxon>
    </lineage>
</organism>
<keyword evidence="2" id="KW-1185">Reference proteome</keyword>
<reference evidence="1 2" key="1">
    <citation type="submission" date="2015-11" db="EMBL/GenBank/DDBJ databases">
        <authorList>
            <person name="Lin W."/>
        </authorList>
    </citation>
    <scope>NUCLEOTIDE SEQUENCE [LARGE SCALE GENOMIC DNA]</scope>
    <source>
        <strain evidence="1 2">HCH-1</strain>
    </source>
</reference>
<evidence type="ECO:0000313" key="2">
    <source>
        <dbReference type="Proteomes" id="UP000060487"/>
    </source>
</evidence>
<comment type="caution">
    <text evidence="1">The sequence shown here is derived from an EMBL/GenBank/DDBJ whole genome shotgun (WGS) entry which is preliminary data.</text>
</comment>
<dbReference type="InterPro" id="IPR043148">
    <property type="entry name" value="TagF_C"/>
</dbReference>
<dbReference type="Proteomes" id="UP000060487">
    <property type="component" value="Unassembled WGS sequence"/>
</dbReference>
<sequence length="664" mass="75588">MKLKGKKIAIFNALPHHGRFLFPIAGEARKQGAEILFFTTLVDYPYEGDVLRNGFKCKFLIEYANHETNANIKAATNKLLDQWTGVNFSWHGFRHWSLFQQHRSLNRNVEDYFCLEALITQEKPDMFLTLHEMNPWGKQIGHLAKKHDIPYITLQEGDYYNPMLNFSTHAEYSMLNLIWGVQTRDTLLEHKCSFHKLMIVGNTHIDDAIKKFTLPSMIKSIKKELSIPNDKKVVAFMPNTHWGAVTERSMWGELLQALKRPDLVCVFKWHPQVMYPTFLEIKKTIEELLPGAVVVFSYDPYKILAISDYCIVMGKTTLGVEALAFRKPLFDLYNILNGEEYYKDIGVAQPVSPAGNWEALFQTMEKGIPDAIKEAAANFVDRVFYRLDGKSIDRALDIISFIFETKDVGINGRNTSVCLKNTAIKNRLSIIIPSGKDALPLMATLNSISWNCRHEDIEIIIVANDDSIKEVVLSSTSGITIVDCKDDSIAVLYNRGVEVSTGEHIVFMLPGIYYYKDDGLTEVLSGGIAGIELRNPDLTPYNLGVGTDFNCTPYNITTQGKPPKYVSSAFCAITRTVIESIGGFDENVEYFIVDACLAAQSKGHKVSFAKDGMMLVYKYPNFMPIPDLRYHTGQWKKSVRFFARWYDKLEKDDDYLTYAKDMLR</sequence>
<dbReference type="InterPro" id="IPR029044">
    <property type="entry name" value="Nucleotide-diphossugar_trans"/>
</dbReference>